<sequence>MKELAEVATTFAPALRVLAGGDSTRFTLVHDNNRAGAQVVARFAAIPTLNNPRALFALDAPPPAWRAALEPHARGAASRSARMIARALQVTSFFGLRDVLFRDRIAIVSEAQHSEAPLHLFLAEVLGRNDVFTNFRLAPGRPNSKPVVQVVSSEGEVLAYAKFGWESLTKRLIRNEAKTLSELASLASGRKISVPRILCSRDWNGLEVLVVAPVNPKGTTPWQTTDISIEASMTLPGRGSEIPERLGESAFWHRVSAEIERTAPHIDEDTGQHLLSARRAIEKRWGEVEMLNGLSHGDWIPPNISKHRDGTFSVWDWERSEPDAPRGVDTLQFILFVELRKRGVSADLVQHVITHGRRALEGQGVNPELVYLLAPLSLLRSLLWYGEARLAGRREVKDNEFARALELFISEMEKPNIYAPRAADTEQMQPARPQSLSRVLSGGEDWNVSGNGGGK</sequence>
<evidence type="ECO:0000256" key="1">
    <source>
        <dbReference type="SAM" id="MobiDB-lite"/>
    </source>
</evidence>
<keyword evidence="3" id="KW-1185">Reference proteome</keyword>
<reference evidence="2 3" key="1">
    <citation type="submission" date="2023-01" db="EMBL/GenBank/DDBJ databases">
        <authorList>
            <person name="Yoon J.-W."/>
        </authorList>
    </citation>
    <scope>NUCLEOTIDE SEQUENCE [LARGE SCALE GENOMIC DNA]</scope>
    <source>
        <strain evidence="2 3">KMU-50</strain>
    </source>
</reference>
<gene>
    <name evidence="2" type="ORF">O2N63_11220</name>
</gene>
<dbReference type="SUPFAM" id="SSF56112">
    <property type="entry name" value="Protein kinase-like (PK-like)"/>
    <property type="match status" value="1"/>
</dbReference>
<organism evidence="2 3">
    <name type="scientific">Aliiroseovarius salicola</name>
    <dbReference type="NCBI Taxonomy" id="3009082"/>
    <lineage>
        <taxon>Bacteria</taxon>
        <taxon>Pseudomonadati</taxon>
        <taxon>Pseudomonadota</taxon>
        <taxon>Alphaproteobacteria</taxon>
        <taxon>Rhodobacterales</taxon>
        <taxon>Paracoccaceae</taxon>
        <taxon>Aliiroseovarius</taxon>
    </lineage>
</organism>
<protein>
    <recommendedName>
        <fullName evidence="4">Aminoglycoside phosphotransferase domain-containing protein</fullName>
    </recommendedName>
</protein>
<dbReference type="EMBL" id="JAQIIO010000005">
    <property type="protein sequence ID" value="MDA5094655.1"/>
    <property type="molecule type" value="Genomic_DNA"/>
</dbReference>
<dbReference type="RefSeq" id="WP_271054360.1">
    <property type="nucleotide sequence ID" value="NZ_JAQIIO010000005.1"/>
</dbReference>
<feature type="region of interest" description="Disordered" evidence="1">
    <location>
        <begin position="422"/>
        <end position="455"/>
    </location>
</feature>
<name>A0ABT4W2C6_9RHOB</name>
<dbReference type="Proteomes" id="UP001528040">
    <property type="component" value="Unassembled WGS sequence"/>
</dbReference>
<evidence type="ECO:0000313" key="3">
    <source>
        <dbReference type="Proteomes" id="UP001528040"/>
    </source>
</evidence>
<accession>A0ABT4W2C6</accession>
<evidence type="ECO:0008006" key="4">
    <source>
        <dbReference type="Google" id="ProtNLM"/>
    </source>
</evidence>
<dbReference type="InterPro" id="IPR011009">
    <property type="entry name" value="Kinase-like_dom_sf"/>
</dbReference>
<comment type="caution">
    <text evidence="2">The sequence shown here is derived from an EMBL/GenBank/DDBJ whole genome shotgun (WGS) entry which is preliminary data.</text>
</comment>
<feature type="compositionally biased region" description="Polar residues" evidence="1">
    <location>
        <begin position="426"/>
        <end position="438"/>
    </location>
</feature>
<evidence type="ECO:0000313" key="2">
    <source>
        <dbReference type="EMBL" id="MDA5094655.1"/>
    </source>
</evidence>
<proteinExistence type="predicted"/>